<name>A0A1B7MQ36_9AGAM</name>
<gene>
    <name evidence="1" type="ORF">K503DRAFT_424281</name>
</gene>
<dbReference type="OrthoDB" id="3248197at2759"/>
<accession>A0A1B7MQ36</accession>
<keyword evidence="2" id="KW-1185">Reference proteome</keyword>
<dbReference type="Proteomes" id="UP000092154">
    <property type="component" value="Unassembled WGS sequence"/>
</dbReference>
<evidence type="ECO:0000313" key="2">
    <source>
        <dbReference type="Proteomes" id="UP000092154"/>
    </source>
</evidence>
<protein>
    <recommendedName>
        <fullName evidence="3">F-box domain-containing protein</fullName>
    </recommendedName>
</protein>
<evidence type="ECO:0008006" key="3">
    <source>
        <dbReference type="Google" id="ProtNLM"/>
    </source>
</evidence>
<dbReference type="EMBL" id="KV448575">
    <property type="protein sequence ID" value="OAX34722.1"/>
    <property type="molecule type" value="Genomic_DNA"/>
</dbReference>
<organism evidence="1 2">
    <name type="scientific">Rhizopogon vinicolor AM-OR11-026</name>
    <dbReference type="NCBI Taxonomy" id="1314800"/>
    <lineage>
        <taxon>Eukaryota</taxon>
        <taxon>Fungi</taxon>
        <taxon>Dikarya</taxon>
        <taxon>Basidiomycota</taxon>
        <taxon>Agaricomycotina</taxon>
        <taxon>Agaricomycetes</taxon>
        <taxon>Agaricomycetidae</taxon>
        <taxon>Boletales</taxon>
        <taxon>Suillineae</taxon>
        <taxon>Rhizopogonaceae</taxon>
        <taxon>Rhizopogon</taxon>
    </lineage>
</organism>
<reference evidence="1 2" key="1">
    <citation type="submission" date="2016-06" db="EMBL/GenBank/DDBJ databases">
        <title>Comparative genomics of the ectomycorrhizal sister species Rhizopogon vinicolor and Rhizopogon vesiculosus (Basidiomycota: Boletales) reveals a divergence of the mating type B locus.</title>
        <authorList>
            <consortium name="DOE Joint Genome Institute"/>
            <person name="Mujic A.B."/>
            <person name="Kuo A."/>
            <person name="Tritt A."/>
            <person name="Lipzen A."/>
            <person name="Chen C."/>
            <person name="Johnson J."/>
            <person name="Sharma A."/>
            <person name="Barry K."/>
            <person name="Grigoriev I.V."/>
            <person name="Spatafora J.W."/>
        </authorList>
    </citation>
    <scope>NUCLEOTIDE SEQUENCE [LARGE SCALE GENOMIC DNA]</scope>
    <source>
        <strain evidence="1 2">AM-OR11-026</strain>
    </source>
</reference>
<evidence type="ECO:0000313" key="1">
    <source>
        <dbReference type="EMBL" id="OAX34722.1"/>
    </source>
</evidence>
<sequence length="129" mass="15008">MDSFGREAQLAWRRDGEELLRISPLGSLQAEIGIQQEKRRAVPQPRIFLNRAHISPVRSLPIEILQRIFTVCLPNERRVKPDIQSASLLLCQICWRWREVAEATSEPWSSSILRLLIIEKRYSISQESM</sequence>
<dbReference type="STRING" id="1314800.A0A1B7MQ36"/>
<dbReference type="AlphaFoldDB" id="A0A1B7MQ36"/>
<proteinExistence type="predicted"/>
<dbReference type="InParanoid" id="A0A1B7MQ36"/>